<dbReference type="SUPFAM" id="SSF90229">
    <property type="entry name" value="CCCH zinc finger"/>
    <property type="match status" value="1"/>
</dbReference>
<dbReference type="GO" id="GO:0034247">
    <property type="term" value="P:snoRNA splicing"/>
    <property type="evidence" value="ECO:0007669"/>
    <property type="project" value="TreeGrafter"/>
</dbReference>
<reference evidence="6" key="1">
    <citation type="submission" date="2018-11" db="EMBL/GenBank/DDBJ databases">
        <title>Henneguya salminicola genome and transcriptome.</title>
        <authorList>
            <person name="Yahalomi D."/>
            <person name="Atkinson S.D."/>
            <person name="Neuhof M."/>
            <person name="Chang E.S."/>
            <person name="Philippe H."/>
            <person name="Cartwright P."/>
            <person name="Bartholomew J.L."/>
            <person name="Huchon D."/>
        </authorList>
    </citation>
    <scope>NUCLEOTIDE SEQUENCE</scope>
    <source>
        <strain evidence="6">Hz1</strain>
        <tissue evidence="6">Whole</tissue>
    </source>
</reference>
<sequence>MHSLDAQAIFERQLELNKEREGKIDDGMYRGQTAYAKYLTKQDSIMGKASSNLVRQGPFRAAENIRVTTRWDYQQDLCKDYKDTGFCGFGDSCKFVHDRTDYKAGWELERDYDAGLLDKKEENMFEIREISDDDTKPINCQICDNTFVNPV</sequence>
<feature type="zinc finger region" description="C3H1-type" evidence="4">
    <location>
        <begin position="72"/>
        <end position="100"/>
    </location>
</feature>
<evidence type="ECO:0000256" key="4">
    <source>
        <dbReference type="PROSITE-ProRule" id="PRU00723"/>
    </source>
</evidence>
<proteinExistence type="predicted"/>
<dbReference type="GO" id="GO:0005684">
    <property type="term" value="C:U2-type spliceosomal complex"/>
    <property type="evidence" value="ECO:0007669"/>
    <property type="project" value="TreeGrafter"/>
</dbReference>
<keyword evidence="2 4" id="KW-0863">Zinc-finger</keyword>
<feature type="domain" description="C3H1-type" evidence="5">
    <location>
        <begin position="72"/>
        <end position="100"/>
    </location>
</feature>
<keyword evidence="3 4" id="KW-0862">Zinc</keyword>
<evidence type="ECO:0000256" key="2">
    <source>
        <dbReference type="ARBA" id="ARBA00022771"/>
    </source>
</evidence>
<dbReference type="Gene3D" id="4.10.1000.10">
    <property type="entry name" value="Zinc finger, CCCH-type"/>
    <property type="match status" value="1"/>
</dbReference>
<dbReference type="PROSITE" id="PS50103">
    <property type="entry name" value="ZF_C3H1"/>
    <property type="match status" value="1"/>
</dbReference>
<dbReference type="InterPro" id="IPR000571">
    <property type="entry name" value="Znf_CCCH"/>
</dbReference>
<evidence type="ECO:0000256" key="1">
    <source>
        <dbReference type="ARBA" id="ARBA00022723"/>
    </source>
</evidence>
<organism evidence="6">
    <name type="scientific">Henneguya salminicola</name>
    <name type="common">Myxosporean</name>
    <dbReference type="NCBI Taxonomy" id="69463"/>
    <lineage>
        <taxon>Eukaryota</taxon>
        <taxon>Metazoa</taxon>
        <taxon>Cnidaria</taxon>
        <taxon>Myxozoa</taxon>
        <taxon>Myxosporea</taxon>
        <taxon>Bivalvulida</taxon>
        <taxon>Platysporina</taxon>
        <taxon>Myxobolidae</taxon>
        <taxon>Henneguya</taxon>
    </lineage>
</organism>
<dbReference type="OrthoDB" id="25761at2759"/>
<evidence type="ECO:0000256" key="3">
    <source>
        <dbReference type="ARBA" id="ARBA00022833"/>
    </source>
</evidence>
<dbReference type="Pfam" id="PF00642">
    <property type="entry name" value="zf-CCCH"/>
    <property type="match status" value="1"/>
</dbReference>
<dbReference type="PANTHER" id="PTHR12930:SF0">
    <property type="entry name" value="RING FINGER PROTEIN 113B"/>
    <property type="match status" value="1"/>
</dbReference>
<dbReference type="InterPro" id="IPR039971">
    <property type="entry name" value="CWC24-like"/>
</dbReference>
<accession>A0A6G3MGP8</accession>
<dbReference type="PANTHER" id="PTHR12930">
    <property type="entry name" value="ZINC FINGER PROTEIN 183"/>
    <property type="match status" value="1"/>
</dbReference>
<evidence type="ECO:0000313" key="6">
    <source>
        <dbReference type="EMBL" id="NDJ93187.1"/>
    </source>
</evidence>
<dbReference type="GO" id="GO:0008270">
    <property type="term" value="F:zinc ion binding"/>
    <property type="evidence" value="ECO:0007669"/>
    <property type="project" value="UniProtKB-KW"/>
</dbReference>
<dbReference type="InterPro" id="IPR036855">
    <property type="entry name" value="Znf_CCCH_sf"/>
</dbReference>
<dbReference type="EMBL" id="GHBP01002754">
    <property type="protein sequence ID" value="NDJ93187.1"/>
    <property type="molecule type" value="Transcribed_RNA"/>
</dbReference>
<dbReference type="SMART" id="SM00356">
    <property type="entry name" value="ZnF_C3H1"/>
    <property type="match status" value="1"/>
</dbReference>
<dbReference type="AlphaFoldDB" id="A0A6G3MGP8"/>
<protein>
    <submittedName>
        <fullName evidence="6">RING finger protein 113A (Trinotate prediction)</fullName>
    </submittedName>
</protein>
<name>A0A6G3MGP8_HENSL</name>
<evidence type="ECO:0000259" key="5">
    <source>
        <dbReference type="PROSITE" id="PS50103"/>
    </source>
</evidence>
<keyword evidence="1 4" id="KW-0479">Metal-binding</keyword>